<dbReference type="GO" id="GO:0004828">
    <property type="term" value="F:serine-tRNA ligase activity"/>
    <property type="evidence" value="ECO:0007669"/>
    <property type="project" value="UniProtKB-EC"/>
</dbReference>
<dbReference type="SUPFAM" id="SSF46589">
    <property type="entry name" value="tRNA-binding arm"/>
    <property type="match status" value="1"/>
</dbReference>
<dbReference type="InterPro" id="IPR042103">
    <property type="entry name" value="SerRS_1_N_sf"/>
</dbReference>
<evidence type="ECO:0000256" key="9">
    <source>
        <dbReference type="ARBA" id="ARBA00022917"/>
    </source>
</evidence>
<evidence type="ECO:0000256" key="13">
    <source>
        <dbReference type="ARBA" id="ARBA00039158"/>
    </source>
</evidence>
<feature type="domain" description="Aminoacyl-transfer RNA synthetases class-II family profile" evidence="17">
    <location>
        <begin position="133"/>
        <end position="409"/>
    </location>
</feature>
<keyword evidence="6" id="KW-0436">Ligase</keyword>
<dbReference type="InterPro" id="IPR015866">
    <property type="entry name" value="Ser-tRNA-synth_1_N"/>
</dbReference>
<dbReference type="HAMAP" id="MF_00176">
    <property type="entry name" value="Ser_tRNA_synth_type1"/>
    <property type="match status" value="1"/>
</dbReference>
<comment type="catalytic activity">
    <reaction evidence="14">
        <text>tRNA(Sec) + L-serine + ATP = L-seryl-tRNA(Sec) + AMP + diphosphate + H(+)</text>
        <dbReference type="Rhea" id="RHEA:42580"/>
        <dbReference type="Rhea" id="RHEA-COMP:9742"/>
        <dbReference type="Rhea" id="RHEA-COMP:10128"/>
        <dbReference type="ChEBI" id="CHEBI:15378"/>
        <dbReference type="ChEBI" id="CHEBI:30616"/>
        <dbReference type="ChEBI" id="CHEBI:33019"/>
        <dbReference type="ChEBI" id="CHEBI:33384"/>
        <dbReference type="ChEBI" id="CHEBI:78442"/>
        <dbReference type="ChEBI" id="CHEBI:78533"/>
        <dbReference type="ChEBI" id="CHEBI:456215"/>
        <dbReference type="EC" id="6.1.1.11"/>
    </reaction>
</comment>
<evidence type="ECO:0000256" key="8">
    <source>
        <dbReference type="ARBA" id="ARBA00022840"/>
    </source>
</evidence>
<dbReference type="SUPFAM" id="SSF55681">
    <property type="entry name" value="Class II aaRS and biotin synthetases"/>
    <property type="match status" value="1"/>
</dbReference>
<dbReference type="InterPro" id="IPR010978">
    <property type="entry name" value="tRNA-bd_arm"/>
</dbReference>
<comment type="similarity">
    <text evidence="3">Belongs to the class-II aminoacyl-tRNA synthetase family. Type-1 seryl-tRNA synthetase subfamily.</text>
</comment>
<comment type="subcellular location">
    <subcellularLocation>
        <location evidence="1">Cytoplasm</location>
    </subcellularLocation>
</comment>
<dbReference type="PANTHER" id="PTHR43697">
    <property type="entry name" value="SERYL-TRNA SYNTHETASE"/>
    <property type="match status" value="1"/>
</dbReference>
<feature type="coiled-coil region" evidence="16">
    <location>
        <begin position="44"/>
        <end position="95"/>
    </location>
</feature>
<reference evidence="18" key="1">
    <citation type="submission" date="2018-05" db="EMBL/GenBank/DDBJ databases">
        <authorList>
            <person name="Lanie J.A."/>
            <person name="Ng W.-L."/>
            <person name="Kazmierczak K.M."/>
            <person name="Andrzejewski T.M."/>
            <person name="Davidsen T.M."/>
            <person name="Wayne K.J."/>
            <person name="Tettelin H."/>
            <person name="Glass J.I."/>
            <person name="Rusch D."/>
            <person name="Podicherti R."/>
            <person name="Tsui H.-C.T."/>
            <person name="Winkler M.E."/>
        </authorList>
    </citation>
    <scope>NUCLEOTIDE SEQUENCE</scope>
</reference>
<evidence type="ECO:0000256" key="10">
    <source>
        <dbReference type="ARBA" id="ARBA00023146"/>
    </source>
</evidence>
<dbReference type="CDD" id="cd00770">
    <property type="entry name" value="SerRS_core"/>
    <property type="match status" value="1"/>
</dbReference>
<dbReference type="EC" id="6.1.1.11" evidence="4"/>
<dbReference type="EMBL" id="UINC01001025">
    <property type="protein sequence ID" value="SUZ67902.1"/>
    <property type="molecule type" value="Genomic_DNA"/>
</dbReference>
<evidence type="ECO:0000256" key="7">
    <source>
        <dbReference type="ARBA" id="ARBA00022741"/>
    </source>
</evidence>
<dbReference type="GO" id="GO:0005737">
    <property type="term" value="C:cytoplasm"/>
    <property type="evidence" value="ECO:0007669"/>
    <property type="project" value="UniProtKB-SubCell"/>
</dbReference>
<dbReference type="AlphaFoldDB" id="A0A381PLJ5"/>
<evidence type="ECO:0000256" key="2">
    <source>
        <dbReference type="ARBA" id="ARBA00005045"/>
    </source>
</evidence>
<dbReference type="PROSITE" id="PS50862">
    <property type="entry name" value="AA_TRNA_LIGASE_II"/>
    <property type="match status" value="1"/>
</dbReference>
<evidence type="ECO:0000256" key="11">
    <source>
        <dbReference type="ARBA" id="ARBA00031113"/>
    </source>
</evidence>
<keyword evidence="8" id="KW-0067">ATP-binding</keyword>
<protein>
    <recommendedName>
        <fullName evidence="13">Serine--tRNA ligase</fullName>
        <ecNumber evidence="4">6.1.1.11</ecNumber>
    </recommendedName>
    <alternativeName>
        <fullName evidence="11">Seryl-tRNA synthetase</fullName>
    </alternativeName>
    <alternativeName>
        <fullName evidence="12">Seryl-tRNA(Ser/Sec) synthetase</fullName>
    </alternativeName>
</protein>
<evidence type="ECO:0000256" key="3">
    <source>
        <dbReference type="ARBA" id="ARBA00010728"/>
    </source>
</evidence>
<dbReference type="Gene3D" id="1.10.287.40">
    <property type="entry name" value="Serine-tRNA synthetase, tRNA binding domain"/>
    <property type="match status" value="1"/>
</dbReference>
<dbReference type="InterPro" id="IPR006195">
    <property type="entry name" value="aa-tRNA-synth_II"/>
</dbReference>
<accession>A0A381PLJ5</accession>
<keyword evidence="7" id="KW-0547">Nucleotide-binding</keyword>
<sequence length="422" mass="47807">MLSIDIIRNNPKEVEQGLARKGEKLLINEIIKLDESYRSDLAQANEMRAERNVASDKIARAKKLGENSDKAINAMRKLSQQIKVLEEKTQSSKNELDQLLLGLPNIPHESVPEGKDEKNNQLVREWGETLDRDFNIIAHLELGKALSLFDFERGAKISGSGFPLYTGKGAKLERALINFMLDFQTEQHGYKEIFPPFVVRPESAVTTGQLPKLADDMYASEKDDLWLIPTAEVPLTNIHQNEILSEDQLPINYTAYSACFRREAGSYGKDTRGFLRVHQFNKVELVKFVKPENSYKELEKLVGHAEAILQSLGLKYRVIELCTGDLSFAAAKCYDLELWAPGEEKWLEVSSCSNFEDFQARRGNIRYRRNSDKQVEFVHTLNGSGVATPRLLVALLETYQNKDGTIAIPEPLQPYFGNEVLD</sequence>
<evidence type="ECO:0000256" key="16">
    <source>
        <dbReference type="SAM" id="Coils"/>
    </source>
</evidence>
<dbReference type="InterPro" id="IPR002317">
    <property type="entry name" value="Ser-tRNA-ligase_type_1"/>
</dbReference>
<evidence type="ECO:0000259" key="17">
    <source>
        <dbReference type="PROSITE" id="PS50862"/>
    </source>
</evidence>
<comment type="pathway">
    <text evidence="2">Aminoacyl-tRNA biosynthesis; selenocysteinyl-tRNA(Sec) biosynthesis; L-seryl-tRNA(Sec) from L-serine and tRNA(Sec): step 1/1.</text>
</comment>
<evidence type="ECO:0000256" key="12">
    <source>
        <dbReference type="ARBA" id="ARBA00033352"/>
    </source>
</evidence>
<dbReference type="NCBIfam" id="TIGR00414">
    <property type="entry name" value="serS"/>
    <property type="match status" value="1"/>
</dbReference>
<evidence type="ECO:0000256" key="1">
    <source>
        <dbReference type="ARBA" id="ARBA00004496"/>
    </source>
</evidence>
<dbReference type="PIRSF" id="PIRSF001529">
    <property type="entry name" value="Ser-tRNA-synth_IIa"/>
    <property type="match status" value="1"/>
</dbReference>
<dbReference type="Pfam" id="PF02403">
    <property type="entry name" value="Seryl_tRNA_N"/>
    <property type="match status" value="1"/>
</dbReference>
<evidence type="ECO:0000256" key="6">
    <source>
        <dbReference type="ARBA" id="ARBA00022598"/>
    </source>
</evidence>
<dbReference type="Gene3D" id="3.30.930.10">
    <property type="entry name" value="Bira Bifunctional Protein, Domain 2"/>
    <property type="match status" value="1"/>
</dbReference>
<evidence type="ECO:0000256" key="14">
    <source>
        <dbReference type="ARBA" id="ARBA00047929"/>
    </source>
</evidence>
<dbReference type="GO" id="GO:0006434">
    <property type="term" value="P:seryl-tRNA aminoacylation"/>
    <property type="evidence" value="ECO:0007669"/>
    <property type="project" value="InterPro"/>
</dbReference>
<comment type="catalytic activity">
    <reaction evidence="15">
        <text>tRNA(Ser) + L-serine + ATP = L-seryl-tRNA(Ser) + AMP + diphosphate + H(+)</text>
        <dbReference type="Rhea" id="RHEA:12292"/>
        <dbReference type="Rhea" id="RHEA-COMP:9669"/>
        <dbReference type="Rhea" id="RHEA-COMP:9703"/>
        <dbReference type="ChEBI" id="CHEBI:15378"/>
        <dbReference type="ChEBI" id="CHEBI:30616"/>
        <dbReference type="ChEBI" id="CHEBI:33019"/>
        <dbReference type="ChEBI" id="CHEBI:33384"/>
        <dbReference type="ChEBI" id="CHEBI:78442"/>
        <dbReference type="ChEBI" id="CHEBI:78533"/>
        <dbReference type="ChEBI" id="CHEBI:456215"/>
        <dbReference type="EC" id="6.1.1.11"/>
    </reaction>
</comment>
<evidence type="ECO:0000256" key="4">
    <source>
        <dbReference type="ARBA" id="ARBA00012840"/>
    </source>
</evidence>
<keyword evidence="10" id="KW-0030">Aminoacyl-tRNA synthetase</keyword>
<keyword evidence="16" id="KW-0175">Coiled coil</keyword>
<dbReference type="PRINTS" id="PR00981">
    <property type="entry name" value="TRNASYNTHSER"/>
</dbReference>
<organism evidence="18">
    <name type="scientific">marine metagenome</name>
    <dbReference type="NCBI Taxonomy" id="408172"/>
    <lineage>
        <taxon>unclassified sequences</taxon>
        <taxon>metagenomes</taxon>
        <taxon>ecological metagenomes</taxon>
    </lineage>
</organism>
<gene>
    <name evidence="18" type="ORF">METZ01_LOCUS20756</name>
</gene>
<keyword evidence="5" id="KW-0963">Cytoplasm</keyword>
<evidence type="ECO:0000256" key="15">
    <source>
        <dbReference type="ARBA" id="ARBA00048823"/>
    </source>
</evidence>
<dbReference type="InterPro" id="IPR002314">
    <property type="entry name" value="aa-tRNA-synt_IIb"/>
</dbReference>
<dbReference type="PANTHER" id="PTHR43697:SF1">
    <property type="entry name" value="SERINE--TRNA LIGASE"/>
    <property type="match status" value="1"/>
</dbReference>
<proteinExistence type="inferred from homology"/>
<name>A0A381PLJ5_9ZZZZ</name>
<evidence type="ECO:0000313" key="18">
    <source>
        <dbReference type="EMBL" id="SUZ67902.1"/>
    </source>
</evidence>
<dbReference type="Pfam" id="PF00587">
    <property type="entry name" value="tRNA-synt_2b"/>
    <property type="match status" value="1"/>
</dbReference>
<dbReference type="InterPro" id="IPR033729">
    <property type="entry name" value="SerRS_core"/>
</dbReference>
<dbReference type="InterPro" id="IPR045864">
    <property type="entry name" value="aa-tRNA-synth_II/BPL/LPL"/>
</dbReference>
<keyword evidence="9" id="KW-0648">Protein biosynthesis</keyword>
<evidence type="ECO:0000256" key="5">
    <source>
        <dbReference type="ARBA" id="ARBA00022490"/>
    </source>
</evidence>
<dbReference type="GO" id="GO:0005524">
    <property type="term" value="F:ATP binding"/>
    <property type="evidence" value="ECO:0007669"/>
    <property type="project" value="UniProtKB-KW"/>
</dbReference>